<keyword evidence="13" id="KW-0732">Signal</keyword>
<evidence type="ECO:0000313" key="16">
    <source>
        <dbReference type="EMBL" id="GGA55036.1"/>
    </source>
</evidence>
<gene>
    <name evidence="16" type="ORF">GCM10011395_26830</name>
</gene>
<dbReference type="InterPro" id="IPR012910">
    <property type="entry name" value="Plug_dom"/>
</dbReference>
<evidence type="ECO:0000256" key="8">
    <source>
        <dbReference type="ARBA" id="ARBA00023077"/>
    </source>
</evidence>
<feature type="chain" id="PRO_5045826160" evidence="13">
    <location>
        <begin position="25"/>
        <end position="800"/>
    </location>
</feature>
<organism evidence="16 17">
    <name type="scientific">Sphingomonas psychrolutea</name>
    <dbReference type="NCBI Taxonomy" id="1259676"/>
    <lineage>
        <taxon>Bacteria</taxon>
        <taxon>Pseudomonadati</taxon>
        <taxon>Pseudomonadota</taxon>
        <taxon>Alphaproteobacteria</taxon>
        <taxon>Sphingomonadales</taxon>
        <taxon>Sphingomonadaceae</taxon>
        <taxon>Sphingomonas</taxon>
    </lineage>
</organism>
<dbReference type="Pfam" id="PF00593">
    <property type="entry name" value="TonB_dep_Rec_b-barrel"/>
    <property type="match status" value="1"/>
</dbReference>
<evidence type="ECO:0000313" key="17">
    <source>
        <dbReference type="Proteomes" id="UP000618591"/>
    </source>
</evidence>
<keyword evidence="4" id="KW-0410">Iron transport</keyword>
<accession>A0ABQ1H1W1</accession>
<keyword evidence="7" id="KW-0406">Ion transport</keyword>
<feature type="signal peptide" evidence="13">
    <location>
        <begin position="1"/>
        <end position="24"/>
    </location>
</feature>
<dbReference type="PROSITE" id="PS52016">
    <property type="entry name" value="TONB_DEPENDENT_REC_3"/>
    <property type="match status" value="1"/>
</dbReference>
<evidence type="ECO:0000259" key="15">
    <source>
        <dbReference type="Pfam" id="PF07715"/>
    </source>
</evidence>
<reference evidence="17" key="1">
    <citation type="journal article" date="2019" name="Int. J. Syst. Evol. Microbiol.">
        <title>The Global Catalogue of Microorganisms (GCM) 10K type strain sequencing project: providing services to taxonomists for standard genome sequencing and annotation.</title>
        <authorList>
            <consortium name="The Broad Institute Genomics Platform"/>
            <consortium name="The Broad Institute Genome Sequencing Center for Infectious Disease"/>
            <person name="Wu L."/>
            <person name="Ma J."/>
        </authorList>
    </citation>
    <scope>NUCLEOTIDE SEQUENCE [LARGE SCALE GENOMIC DNA]</scope>
    <source>
        <strain evidence="17">CGMCC 1.10106</strain>
    </source>
</reference>
<keyword evidence="3 11" id="KW-1134">Transmembrane beta strand</keyword>
<evidence type="ECO:0000256" key="13">
    <source>
        <dbReference type="SAM" id="SignalP"/>
    </source>
</evidence>
<keyword evidence="10 11" id="KW-0998">Cell outer membrane</keyword>
<evidence type="ECO:0000259" key="14">
    <source>
        <dbReference type="Pfam" id="PF00593"/>
    </source>
</evidence>
<dbReference type="RefSeq" id="WP_188448322.1">
    <property type="nucleotide sequence ID" value="NZ_BMDW01000017.1"/>
</dbReference>
<keyword evidence="6" id="KW-0408">Iron</keyword>
<keyword evidence="17" id="KW-1185">Reference proteome</keyword>
<dbReference type="InterPro" id="IPR000531">
    <property type="entry name" value="Beta-barrel_TonB"/>
</dbReference>
<evidence type="ECO:0000256" key="7">
    <source>
        <dbReference type="ARBA" id="ARBA00023065"/>
    </source>
</evidence>
<keyword evidence="2 11" id="KW-0813">Transport</keyword>
<evidence type="ECO:0000256" key="11">
    <source>
        <dbReference type="PROSITE-ProRule" id="PRU01360"/>
    </source>
</evidence>
<dbReference type="PANTHER" id="PTHR32552">
    <property type="entry name" value="FERRICHROME IRON RECEPTOR-RELATED"/>
    <property type="match status" value="1"/>
</dbReference>
<evidence type="ECO:0000256" key="12">
    <source>
        <dbReference type="RuleBase" id="RU003357"/>
    </source>
</evidence>
<dbReference type="InterPro" id="IPR039426">
    <property type="entry name" value="TonB-dep_rcpt-like"/>
</dbReference>
<evidence type="ECO:0000256" key="6">
    <source>
        <dbReference type="ARBA" id="ARBA00023004"/>
    </source>
</evidence>
<dbReference type="InterPro" id="IPR036942">
    <property type="entry name" value="Beta-barrel_TonB_sf"/>
</dbReference>
<dbReference type="PROSITE" id="PS51257">
    <property type="entry name" value="PROKAR_LIPOPROTEIN"/>
    <property type="match status" value="1"/>
</dbReference>
<evidence type="ECO:0000256" key="10">
    <source>
        <dbReference type="ARBA" id="ARBA00023237"/>
    </source>
</evidence>
<feature type="domain" description="TonB-dependent receptor plug" evidence="15">
    <location>
        <begin position="52"/>
        <end position="164"/>
    </location>
</feature>
<keyword evidence="5 11" id="KW-0812">Transmembrane</keyword>
<protein>
    <submittedName>
        <fullName evidence="16">TonB-dependent receptor</fullName>
    </submittedName>
</protein>
<evidence type="ECO:0000256" key="3">
    <source>
        <dbReference type="ARBA" id="ARBA00022452"/>
    </source>
</evidence>
<dbReference type="EMBL" id="BMDW01000017">
    <property type="protein sequence ID" value="GGA55036.1"/>
    <property type="molecule type" value="Genomic_DNA"/>
</dbReference>
<sequence>MRSMILAGTAAGVVLACAPLSALAKGAPSAKPSGDDATSDIVVTARQRTEDVQTVPIAVSVVGDDLIRRSYTVNTQQLSVLVPVLNYSSANPRNTAFTIRGLGSSVVAVSQANDGLEPGVGFYVDQVYHARPATAAFDFSDLERIEVLRGPQGTLFGKNTTAGAISVTSKAPSFTPQMDAELSVGSYTFVQARASATGPLIGDTVAFRLSGLVTRRDGVIHNTRTGATQNGIGNQAIRGQLLVTPTADFQLRLTADFTNFQSECCTQVYLRAADVSPLRSATRQYAGPTGLAAQFGYAPPSTNPYDRLTDIDAELGVDTNEGGVSAIADWNLGGLGTLTSVSAWRFWNWDAANDRDYTGIPVQITQHIPSRQDQFSQELRLASNGEHRFGYVAGLYFFDQTITGRPISIYGPAGARYLIGTSTGTGTGTGAAAVAVPGNLLDGYGTDGSTRLKEDSYAAFGEVTYKIVPRVTLSAGLRYTYEVKDGTYDTFTFGGPSVTNQTLINARLGVLRGQSYAARDSESNLSGRANLAWQATDAILLYGGYARGFKSGGINLSGLPLDASNRPALATAVVRPELNQTYEGGIKAGLFDQRLTVNLAGYYTDVRDFQATIVDSSQTVALRGYLSNIPTVTVKGFEADVTANVTPNFQLRGSVAYADGTYARYPAGPCSLEALTSGTQACNLTGRSLAGLPKWSTTIGGDYTLPVGPGAFILHADSNFRSSYAGEPTLSRYTLIDGYNVTNASLGYRAKNGLEIGVFVRNLLGANYIQNLTIQAGNSGLILGTPSDPRVIGLTLRMRQ</sequence>
<dbReference type="Gene3D" id="2.40.170.20">
    <property type="entry name" value="TonB-dependent receptor, beta-barrel domain"/>
    <property type="match status" value="1"/>
</dbReference>
<dbReference type="PANTHER" id="PTHR32552:SF81">
    <property type="entry name" value="TONB-DEPENDENT OUTER MEMBRANE RECEPTOR"/>
    <property type="match status" value="1"/>
</dbReference>
<keyword evidence="9 11" id="KW-0472">Membrane</keyword>
<comment type="subcellular location">
    <subcellularLocation>
        <location evidence="1 11">Cell outer membrane</location>
        <topology evidence="1 11">Multi-pass membrane protein</topology>
    </subcellularLocation>
</comment>
<dbReference type="Proteomes" id="UP000618591">
    <property type="component" value="Unassembled WGS sequence"/>
</dbReference>
<name>A0ABQ1H1W1_9SPHN</name>
<evidence type="ECO:0000256" key="5">
    <source>
        <dbReference type="ARBA" id="ARBA00022692"/>
    </source>
</evidence>
<proteinExistence type="inferred from homology"/>
<keyword evidence="8 12" id="KW-0798">TonB box</keyword>
<comment type="caution">
    <text evidence="16">The sequence shown here is derived from an EMBL/GenBank/DDBJ whole genome shotgun (WGS) entry which is preliminary data.</text>
</comment>
<evidence type="ECO:0000256" key="2">
    <source>
        <dbReference type="ARBA" id="ARBA00022448"/>
    </source>
</evidence>
<evidence type="ECO:0000256" key="9">
    <source>
        <dbReference type="ARBA" id="ARBA00023136"/>
    </source>
</evidence>
<evidence type="ECO:0000256" key="1">
    <source>
        <dbReference type="ARBA" id="ARBA00004571"/>
    </source>
</evidence>
<dbReference type="SUPFAM" id="SSF56935">
    <property type="entry name" value="Porins"/>
    <property type="match status" value="1"/>
</dbReference>
<keyword evidence="16" id="KW-0675">Receptor</keyword>
<evidence type="ECO:0000256" key="4">
    <source>
        <dbReference type="ARBA" id="ARBA00022496"/>
    </source>
</evidence>
<feature type="domain" description="TonB-dependent receptor-like beta-barrel" evidence="14">
    <location>
        <begin position="280"/>
        <end position="763"/>
    </location>
</feature>
<comment type="similarity">
    <text evidence="11 12">Belongs to the TonB-dependent receptor family.</text>
</comment>
<dbReference type="Pfam" id="PF07715">
    <property type="entry name" value="Plug"/>
    <property type="match status" value="1"/>
</dbReference>